<keyword evidence="2" id="KW-1133">Transmembrane helix</keyword>
<protein>
    <submittedName>
        <fullName evidence="3">Uncharacterized protein</fullName>
    </submittedName>
</protein>
<keyword evidence="4" id="KW-1185">Reference proteome</keyword>
<proteinExistence type="predicted"/>
<dbReference type="EMBL" id="MU827784">
    <property type="protein sequence ID" value="KAJ7334480.1"/>
    <property type="molecule type" value="Genomic_DNA"/>
</dbReference>
<accession>A0A9W9YD71</accession>
<evidence type="ECO:0000256" key="1">
    <source>
        <dbReference type="SAM" id="MobiDB-lite"/>
    </source>
</evidence>
<organism evidence="3 4">
    <name type="scientific">Desmophyllum pertusum</name>
    <dbReference type="NCBI Taxonomy" id="174260"/>
    <lineage>
        <taxon>Eukaryota</taxon>
        <taxon>Metazoa</taxon>
        <taxon>Cnidaria</taxon>
        <taxon>Anthozoa</taxon>
        <taxon>Hexacorallia</taxon>
        <taxon>Scleractinia</taxon>
        <taxon>Caryophylliina</taxon>
        <taxon>Caryophylliidae</taxon>
        <taxon>Desmophyllum</taxon>
    </lineage>
</organism>
<evidence type="ECO:0000313" key="3">
    <source>
        <dbReference type="EMBL" id="KAJ7334480.1"/>
    </source>
</evidence>
<dbReference type="Proteomes" id="UP001163046">
    <property type="component" value="Unassembled WGS sequence"/>
</dbReference>
<dbReference type="AlphaFoldDB" id="A0A9W9YD71"/>
<sequence length="221" mass="24465">MSQRRLRKILGGMWFFVCSVLIAAGGLVIQSDSESIKRRSTTNMLPWLQFKEVPCQRFHRQAPLTPTLLGSLFLLYLSQLIRIIVPGVSHLTGSPASTLSQDTPSKSQPASDQTASRFLQPDGRDKQEAAGETGFEALSALGVCPLRLEWRKISLTKQQTICRSQVGQTSKKLQGRMGVRRFLLLGVSQLRLEWRKISLSKPVPLVSRGALSVATFTTGSR</sequence>
<gene>
    <name evidence="3" type="ORF">OS493_014801</name>
</gene>
<feature type="compositionally biased region" description="Polar residues" evidence="1">
    <location>
        <begin position="95"/>
        <end position="117"/>
    </location>
</feature>
<feature type="region of interest" description="Disordered" evidence="1">
    <location>
        <begin position="95"/>
        <end position="130"/>
    </location>
</feature>
<feature type="transmembrane region" description="Helical" evidence="2">
    <location>
        <begin position="12"/>
        <end position="29"/>
    </location>
</feature>
<reference evidence="3" key="1">
    <citation type="submission" date="2023-01" db="EMBL/GenBank/DDBJ databases">
        <title>Genome assembly of the deep-sea coral Lophelia pertusa.</title>
        <authorList>
            <person name="Herrera S."/>
            <person name="Cordes E."/>
        </authorList>
    </citation>
    <scope>NUCLEOTIDE SEQUENCE</scope>
    <source>
        <strain evidence="3">USNM1676648</strain>
        <tissue evidence="3">Polyp</tissue>
    </source>
</reference>
<evidence type="ECO:0000313" key="4">
    <source>
        <dbReference type="Proteomes" id="UP001163046"/>
    </source>
</evidence>
<keyword evidence="2" id="KW-0812">Transmembrane</keyword>
<name>A0A9W9YD71_9CNID</name>
<keyword evidence="2" id="KW-0472">Membrane</keyword>
<comment type="caution">
    <text evidence="3">The sequence shown here is derived from an EMBL/GenBank/DDBJ whole genome shotgun (WGS) entry which is preliminary data.</text>
</comment>
<evidence type="ECO:0000256" key="2">
    <source>
        <dbReference type="SAM" id="Phobius"/>
    </source>
</evidence>